<dbReference type="GO" id="GO:0008270">
    <property type="term" value="F:zinc ion binding"/>
    <property type="evidence" value="ECO:0007669"/>
    <property type="project" value="UniProtKB-KW"/>
</dbReference>
<organism evidence="8 9">
    <name type="scientific">Rhizoclosmatium globosum</name>
    <dbReference type="NCBI Taxonomy" id="329046"/>
    <lineage>
        <taxon>Eukaryota</taxon>
        <taxon>Fungi</taxon>
        <taxon>Fungi incertae sedis</taxon>
        <taxon>Chytridiomycota</taxon>
        <taxon>Chytridiomycota incertae sedis</taxon>
        <taxon>Chytridiomycetes</taxon>
        <taxon>Chytridiales</taxon>
        <taxon>Chytriomycetaceae</taxon>
        <taxon>Rhizoclosmatium</taxon>
    </lineage>
</organism>
<comment type="caution">
    <text evidence="8">The sequence shown here is derived from an EMBL/GenBank/DDBJ whole genome shotgun (WGS) entry which is preliminary data.</text>
</comment>
<reference evidence="8 9" key="1">
    <citation type="submission" date="2016-07" db="EMBL/GenBank/DDBJ databases">
        <title>Pervasive Adenine N6-methylation of Active Genes in Fungi.</title>
        <authorList>
            <consortium name="DOE Joint Genome Institute"/>
            <person name="Mondo S.J."/>
            <person name="Dannebaum R.O."/>
            <person name="Kuo R.C."/>
            <person name="Labutti K."/>
            <person name="Haridas S."/>
            <person name="Kuo A."/>
            <person name="Salamov A."/>
            <person name="Ahrendt S.R."/>
            <person name="Lipzen A."/>
            <person name="Sullivan W."/>
            <person name="Andreopoulos W.B."/>
            <person name="Clum A."/>
            <person name="Lindquist E."/>
            <person name="Daum C."/>
            <person name="Ramamoorthy G.K."/>
            <person name="Gryganskyi A."/>
            <person name="Culley D."/>
            <person name="Magnuson J.K."/>
            <person name="James T.Y."/>
            <person name="O'Malley M.A."/>
            <person name="Stajich J.E."/>
            <person name="Spatafora J.W."/>
            <person name="Visel A."/>
            <person name="Grigoriev I.V."/>
        </authorList>
    </citation>
    <scope>NUCLEOTIDE SEQUENCE [LARGE SCALE GENOMIC DNA]</scope>
    <source>
        <strain evidence="8 9">JEL800</strain>
    </source>
</reference>
<gene>
    <name evidence="8" type="ORF">BCR33DRAFT_768674</name>
</gene>
<dbReference type="PANTHER" id="PTHR13555">
    <property type="entry name" value="C2H2 ZINC FINGER CGI-62-RELATED"/>
    <property type="match status" value="1"/>
</dbReference>
<keyword evidence="2" id="KW-0677">Repeat</keyword>
<feature type="domain" description="C2HC/C3H-type" evidence="7">
    <location>
        <begin position="15"/>
        <end position="44"/>
    </location>
</feature>
<evidence type="ECO:0000256" key="4">
    <source>
        <dbReference type="ARBA" id="ARBA00022833"/>
    </source>
</evidence>
<evidence type="ECO:0000256" key="6">
    <source>
        <dbReference type="SAM" id="MobiDB-lite"/>
    </source>
</evidence>
<dbReference type="InterPro" id="IPR026319">
    <property type="entry name" value="ZC2HC1A/B-like"/>
</dbReference>
<dbReference type="Proteomes" id="UP000193642">
    <property type="component" value="Unassembled WGS sequence"/>
</dbReference>
<feature type="region of interest" description="Disordered" evidence="6">
    <location>
        <begin position="128"/>
        <end position="264"/>
    </location>
</feature>
<dbReference type="InterPro" id="IPR049899">
    <property type="entry name" value="Znf_C2HC_C3H"/>
</dbReference>
<sequence length="293" mass="30740">MNSLVVDSKPGAKCPSVTCYLCGREFGTASIAIHEPKCIEKWERSQAALPKDQRRPRPTKPVPIQPSSAASAAQNAKDLEAYNAAARDAYLETARVECQNCGRKFEQGRLEIHLRSCKPGGFFAKKMEQRKEAAERAQTSAVEPRVEPNMGGSGGGGGGDRGSGNNISAASGIKKLSIKPGGGSSSSPNSSINNLASNSTPSPKSTGRPITGRTPSVRKPSATTEQSTSPISVTGTVAKQSSRASTATPRKSNPNTATMESPGGVPKFCAECGMKQIVENWKFCAECGAKRPA</sequence>
<dbReference type="Pfam" id="PF13913">
    <property type="entry name" value="zf-C2HC_2"/>
    <property type="match status" value="2"/>
</dbReference>
<feature type="region of interest" description="Disordered" evidence="6">
    <location>
        <begin position="47"/>
        <end position="75"/>
    </location>
</feature>
<name>A0A1Y2BZ11_9FUNG</name>
<keyword evidence="1" id="KW-0479">Metal-binding</keyword>
<dbReference type="Gene3D" id="3.30.160.60">
    <property type="entry name" value="Classic Zinc Finger"/>
    <property type="match status" value="2"/>
</dbReference>
<feature type="compositionally biased region" description="Polar residues" evidence="6">
    <location>
        <begin position="221"/>
        <end position="259"/>
    </location>
</feature>
<dbReference type="EMBL" id="MCGO01000040">
    <property type="protein sequence ID" value="ORY39315.1"/>
    <property type="molecule type" value="Genomic_DNA"/>
</dbReference>
<evidence type="ECO:0000256" key="2">
    <source>
        <dbReference type="ARBA" id="ARBA00022737"/>
    </source>
</evidence>
<dbReference type="STRING" id="329046.A0A1Y2BZ11"/>
<evidence type="ECO:0000256" key="5">
    <source>
        <dbReference type="PROSITE-ProRule" id="PRU01371"/>
    </source>
</evidence>
<dbReference type="OrthoDB" id="265955at2759"/>
<keyword evidence="9" id="KW-1185">Reference proteome</keyword>
<protein>
    <recommendedName>
        <fullName evidence="7">C2HC/C3H-type domain-containing protein</fullName>
    </recommendedName>
</protein>
<evidence type="ECO:0000313" key="9">
    <source>
        <dbReference type="Proteomes" id="UP000193642"/>
    </source>
</evidence>
<evidence type="ECO:0000259" key="7">
    <source>
        <dbReference type="PROSITE" id="PS52027"/>
    </source>
</evidence>
<evidence type="ECO:0000256" key="3">
    <source>
        <dbReference type="ARBA" id="ARBA00022771"/>
    </source>
</evidence>
<keyword evidence="3 5" id="KW-0863">Zinc-finger</keyword>
<accession>A0A1Y2BZ11</accession>
<evidence type="ECO:0000256" key="1">
    <source>
        <dbReference type="ARBA" id="ARBA00022723"/>
    </source>
</evidence>
<evidence type="ECO:0000313" key="8">
    <source>
        <dbReference type="EMBL" id="ORY39315.1"/>
    </source>
</evidence>
<dbReference type="PROSITE" id="PS52027">
    <property type="entry name" value="ZF_C2HC_C3H"/>
    <property type="match status" value="1"/>
</dbReference>
<dbReference type="AlphaFoldDB" id="A0A1Y2BZ11"/>
<dbReference type="PANTHER" id="PTHR13555:SF68">
    <property type="entry name" value="ZINC FINGER PROTEIN 474"/>
    <property type="match status" value="1"/>
</dbReference>
<feature type="compositionally biased region" description="Gly residues" evidence="6">
    <location>
        <begin position="151"/>
        <end position="162"/>
    </location>
</feature>
<keyword evidence="4" id="KW-0862">Zinc</keyword>
<proteinExistence type="predicted"/>
<feature type="compositionally biased region" description="Low complexity" evidence="6">
    <location>
        <begin position="171"/>
        <end position="199"/>
    </location>
</feature>